<evidence type="ECO:0000313" key="2">
    <source>
        <dbReference type="Proteomes" id="UP001172911"/>
    </source>
</evidence>
<proteinExistence type="predicted"/>
<evidence type="ECO:0000313" key="1">
    <source>
        <dbReference type="EMBL" id="MDO7787018.1"/>
    </source>
</evidence>
<organism evidence="1 2">
    <name type="scientific">Desulforamulus aquiferis</name>
    <dbReference type="NCBI Taxonomy" id="1397668"/>
    <lineage>
        <taxon>Bacteria</taxon>
        <taxon>Bacillati</taxon>
        <taxon>Bacillota</taxon>
        <taxon>Clostridia</taxon>
        <taxon>Eubacteriales</taxon>
        <taxon>Peptococcaceae</taxon>
        <taxon>Desulforamulus</taxon>
    </lineage>
</organism>
<reference evidence="1" key="2">
    <citation type="submission" date="2023-03" db="EMBL/GenBank/DDBJ databases">
        <authorList>
            <person name="Zhang Z."/>
        </authorList>
    </citation>
    <scope>NUCLEOTIDE SEQUENCE</scope>
    <source>
        <strain evidence="1">DSA</strain>
    </source>
</reference>
<accession>A0AAW7ZCK5</accession>
<comment type="caution">
    <text evidence="1">The sequence shown here is derived from an EMBL/GenBank/DDBJ whole genome shotgun (WGS) entry which is preliminary data.</text>
</comment>
<name>A0AAW7ZCK5_9FIRM</name>
<dbReference type="Proteomes" id="UP001172911">
    <property type="component" value="Unassembled WGS sequence"/>
</dbReference>
<reference evidence="1" key="1">
    <citation type="journal article" date="2023" name="J. Hazard. Mater.">
        <title>Anaerobic biodegradation of pyrene and benzo[a]pyrene by a new sulfate-reducing Desulforamulus aquiferis strain DSA.</title>
        <authorList>
            <person name="Zhang Z."/>
            <person name="Sun J."/>
            <person name="Gong X."/>
            <person name="Wang C."/>
            <person name="Wang H."/>
        </authorList>
    </citation>
    <scope>NUCLEOTIDE SEQUENCE</scope>
    <source>
        <strain evidence="1">DSA</strain>
    </source>
</reference>
<gene>
    <name evidence="1" type="ORF">P6N53_07295</name>
</gene>
<sequence length="67" mass="7800">MEWVFGIMKKPNILIHLKDSTGRIMGYSRLISKNTSDEEIMKLALYIISEAHDLMKAIDEVEYKLLD</sequence>
<protein>
    <submittedName>
        <fullName evidence="1">Uncharacterized protein</fullName>
    </submittedName>
</protein>
<keyword evidence="2" id="KW-1185">Reference proteome</keyword>
<dbReference type="AlphaFoldDB" id="A0AAW7ZCK5"/>
<dbReference type="EMBL" id="JARPTC010000009">
    <property type="protein sequence ID" value="MDO7787018.1"/>
    <property type="molecule type" value="Genomic_DNA"/>
</dbReference>